<keyword evidence="2" id="KW-0963">Cytoplasm</keyword>
<proteinExistence type="predicted"/>
<gene>
    <name evidence="6" type="ORF">B1H58_07260</name>
</gene>
<evidence type="ECO:0000256" key="5">
    <source>
        <dbReference type="ARBA" id="ARBA00093797"/>
    </source>
</evidence>
<dbReference type="GO" id="GO:0044781">
    <property type="term" value="P:bacterial-type flagellum organization"/>
    <property type="evidence" value="ECO:0007669"/>
    <property type="project" value="UniProtKB-KW"/>
</dbReference>
<keyword evidence="4" id="KW-0143">Chaperone</keyword>
<keyword evidence="7" id="KW-1185">Reference proteome</keyword>
<accession>A0A1W6BAS9</accession>
<evidence type="ECO:0000256" key="4">
    <source>
        <dbReference type="ARBA" id="ARBA00023186"/>
    </source>
</evidence>
<evidence type="ECO:0000256" key="3">
    <source>
        <dbReference type="ARBA" id="ARBA00022795"/>
    </source>
</evidence>
<reference evidence="6 7" key="1">
    <citation type="submission" date="2017-02" db="EMBL/GenBank/DDBJ databases">
        <title>Complete genome sequence of the drought resistance-promoting endophyte Pantoea alhagi LTYR-11Z.</title>
        <authorList>
            <person name="Zhang L."/>
        </authorList>
    </citation>
    <scope>NUCLEOTIDE SEQUENCE [LARGE SCALE GENOMIC DNA]</scope>
    <source>
        <strain evidence="6 7">LTYR-11Z</strain>
    </source>
</reference>
<sequence length="91" mass="10509">MAQQGEWDAFITTAERYIITLRAVLDKVPDTLASDEREQFFNFLTKLQNNEEEINRALEGRMSILKKHISSLHHGKKGNKAYLSQITSPFQ</sequence>
<dbReference type="KEGG" id="palh:B1H58_07260"/>
<dbReference type="Proteomes" id="UP000192900">
    <property type="component" value="Chromosome"/>
</dbReference>
<dbReference type="InterPro" id="IPR008622">
    <property type="entry name" value="FliT"/>
</dbReference>
<dbReference type="STRING" id="1891675.B1H58_07260"/>
<evidence type="ECO:0000256" key="1">
    <source>
        <dbReference type="ARBA" id="ARBA00004514"/>
    </source>
</evidence>
<protein>
    <recommendedName>
        <fullName evidence="5">Flagellar protein FliT</fullName>
    </recommendedName>
</protein>
<keyword evidence="3" id="KW-1005">Bacterial flagellum biogenesis</keyword>
<organism evidence="6 7">
    <name type="scientific">Pantoea alhagi</name>
    <dbReference type="NCBI Taxonomy" id="1891675"/>
    <lineage>
        <taxon>Bacteria</taxon>
        <taxon>Pseudomonadati</taxon>
        <taxon>Pseudomonadota</taxon>
        <taxon>Gammaproteobacteria</taxon>
        <taxon>Enterobacterales</taxon>
        <taxon>Erwiniaceae</taxon>
        <taxon>Pantoea</taxon>
    </lineage>
</organism>
<evidence type="ECO:0000256" key="2">
    <source>
        <dbReference type="ARBA" id="ARBA00022490"/>
    </source>
</evidence>
<dbReference type="EMBL" id="CP019706">
    <property type="protein sequence ID" value="ARJ44226.1"/>
    <property type="molecule type" value="Genomic_DNA"/>
</dbReference>
<evidence type="ECO:0000313" key="7">
    <source>
        <dbReference type="Proteomes" id="UP000192900"/>
    </source>
</evidence>
<evidence type="ECO:0000313" key="6">
    <source>
        <dbReference type="EMBL" id="ARJ44226.1"/>
    </source>
</evidence>
<name>A0A1W6BAS9_9GAMM</name>
<dbReference type="Gene3D" id="1.20.58.380">
    <property type="entry name" value="Flagellar protein flit"/>
    <property type="match status" value="1"/>
</dbReference>
<comment type="subcellular location">
    <subcellularLocation>
        <location evidence="1">Cytoplasm</location>
        <location evidence="1">Cytosol</location>
    </subcellularLocation>
</comment>
<dbReference type="Pfam" id="PF05400">
    <property type="entry name" value="FliT"/>
    <property type="match status" value="1"/>
</dbReference>
<dbReference type="AlphaFoldDB" id="A0A1W6BAS9"/>